<keyword evidence="1" id="KW-0812">Transmembrane</keyword>
<dbReference type="RefSeq" id="WP_126642695.1">
    <property type="nucleotide sequence ID" value="NZ_BIFH01000044.1"/>
</dbReference>
<evidence type="ECO:0000313" key="2">
    <source>
        <dbReference type="EMBL" id="GCE01018.1"/>
    </source>
</evidence>
<proteinExistence type="predicted"/>
<evidence type="ECO:0000256" key="1">
    <source>
        <dbReference type="SAM" id="Phobius"/>
    </source>
</evidence>
<comment type="caution">
    <text evidence="2">The sequence shown here is derived from an EMBL/GenBank/DDBJ whole genome shotgun (WGS) entry which is preliminary data.</text>
</comment>
<dbReference type="AlphaFoldDB" id="A0A401Z2M1"/>
<name>A0A401Z2M1_9ACTN</name>
<feature type="transmembrane region" description="Helical" evidence="1">
    <location>
        <begin position="52"/>
        <end position="71"/>
    </location>
</feature>
<feature type="transmembrane region" description="Helical" evidence="1">
    <location>
        <begin position="21"/>
        <end position="40"/>
    </location>
</feature>
<dbReference type="Proteomes" id="UP000286931">
    <property type="component" value="Unassembled WGS sequence"/>
</dbReference>
<evidence type="ECO:0000313" key="3">
    <source>
        <dbReference type="Proteomes" id="UP000286931"/>
    </source>
</evidence>
<sequence length="80" mass="8295">MKKPLKNRRALCGCPPAPTTGPALPGSAVIVVVVILVIAAGLSVRGYTMESVTTILTVGGLIAAEIIRRLVAVFTPRRTA</sequence>
<keyword evidence="3" id="KW-1185">Reference proteome</keyword>
<organism evidence="2 3">
    <name type="scientific">Embleya hyalina</name>
    <dbReference type="NCBI Taxonomy" id="516124"/>
    <lineage>
        <taxon>Bacteria</taxon>
        <taxon>Bacillati</taxon>
        <taxon>Actinomycetota</taxon>
        <taxon>Actinomycetes</taxon>
        <taxon>Kitasatosporales</taxon>
        <taxon>Streptomycetaceae</taxon>
        <taxon>Embleya</taxon>
    </lineage>
</organism>
<gene>
    <name evidence="2" type="ORF">EHYA_08757</name>
</gene>
<keyword evidence="1" id="KW-1133">Transmembrane helix</keyword>
<dbReference type="EMBL" id="BIFH01000044">
    <property type="protein sequence ID" value="GCE01018.1"/>
    <property type="molecule type" value="Genomic_DNA"/>
</dbReference>
<reference evidence="2 3" key="1">
    <citation type="submission" date="2018-12" db="EMBL/GenBank/DDBJ databases">
        <title>Draft genome sequence of Embleya hyalina NBRC 13850T.</title>
        <authorList>
            <person name="Komaki H."/>
            <person name="Hosoyama A."/>
            <person name="Kimura A."/>
            <person name="Ichikawa N."/>
            <person name="Tamura T."/>
        </authorList>
    </citation>
    <scope>NUCLEOTIDE SEQUENCE [LARGE SCALE GENOMIC DNA]</scope>
    <source>
        <strain evidence="2 3">NBRC 13850</strain>
    </source>
</reference>
<protein>
    <submittedName>
        <fullName evidence="2">Uncharacterized protein</fullName>
    </submittedName>
</protein>
<accession>A0A401Z2M1</accession>
<keyword evidence="1" id="KW-0472">Membrane</keyword>